<dbReference type="PANTHER" id="PTHR11527">
    <property type="entry name" value="HEAT-SHOCK PROTEIN 20 FAMILY MEMBER"/>
    <property type="match status" value="1"/>
</dbReference>
<dbReference type="Pfam" id="PF00011">
    <property type="entry name" value="HSP20"/>
    <property type="match status" value="1"/>
</dbReference>
<dbReference type="OrthoDB" id="9811615at2"/>
<dbReference type="SUPFAM" id="SSF49764">
    <property type="entry name" value="HSP20-like chaperones"/>
    <property type="match status" value="1"/>
</dbReference>
<dbReference type="InterPro" id="IPR031107">
    <property type="entry name" value="Small_HSP"/>
</dbReference>
<feature type="domain" description="SHSP" evidence="3">
    <location>
        <begin position="35"/>
        <end position="147"/>
    </location>
</feature>
<dbReference type="PROSITE" id="PS01031">
    <property type="entry name" value="SHSP"/>
    <property type="match status" value="1"/>
</dbReference>
<evidence type="ECO:0000256" key="1">
    <source>
        <dbReference type="PROSITE-ProRule" id="PRU00285"/>
    </source>
</evidence>
<dbReference type="CDD" id="cd06464">
    <property type="entry name" value="ACD_sHsps-like"/>
    <property type="match status" value="1"/>
</dbReference>
<reference evidence="6 7" key="1">
    <citation type="submission" date="2018-06" db="EMBL/GenBank/DDBJ databases">
        <title>Complete Genome Sequence of Desulfobacter hydrogenophilus (DSM3380).</title>
        <authorList>
            <person name="Marietou A."/>
            <person name="Schreiber L."/>
            <person name="Marshall I."/>
            <person name="Jorgensen B."/>
        </authorList>
    </citation>
    <scope>NUCLEOTIDE SEQUENCE [LARGE SCALE GENOMIC DNA]</scope>
    <source>
        <strain evidence="6 7">DSM 3380</strain>
    </source>
</reference>
<evidence type="ECO:0000259" key="4">
    <source>
        <dbReference type="PROSITE" id="PS51203"/>
    </source>
</evidence>
<comment type="similarity">
    <text evidence="1 2">Belongs to the small heat shock protein (HSP20) family.</text>
</comment>
<protein>
    <submittedName>
        <fullName evidence="6">Hsp20/alpha crystallin family protein</fullName>
    </submittedName>
</protein>
<evidence type="ECO:0000313" key="8">
    <source>
        <dbReference type="Proteomes" id="UP000293902"/>
    </source>
</evidence>
<reference evidence="5 8" key="2">
    <citation type="submission" date="2019-02" db="EMBL/GenBank/DDBJ databases">
        <title>Complete genome sequence of Desulfobacter hydrogenophilus AcRS1.</title>
        <authorList>
            <person name="Marietou A."/>
            <person name="Lund M.B."/>
            <person name="Marshall I.P.G."/>
            <person name="Schreiber L."/>
            <person name="Jorgensen B."/>
        </authorList>
    </citation>
    <scope>NUCLEOTIDE SEQUENCE [LARGE SCALE GENOMIC DNA]</scope>
    <source>
        <strain evidence="5 8">AcRS1</strain>
    </source>
</reference>
<evidence type="ECO:0000313" key="7">
    <source>
        <dbReference type="Proteomes" id="UP000248798"/>
    </source>
</evidence>
<gene>
    <name evidence="6" type="ORF">DO021_14725</name>
    <name evidence="5" type="ORF">EYB58_04795</name>
</gene>
<organism evidence="6 7">
    <name type="scientific">Desulfobacter hydrogenophilus</name>
    <dbReference type="NCBI Taxonomy" id="2291"/>
    <lineage>
        <taxon>Bacteria</taxon>
        <taxon>Pseudomonadati</taxon>
        <taxon>Thermodesulfobacteriota</taxon>
        <taxon>Desulfobacteria</taxon>
        <taxon>Desulfobacterales</taxon>
        <taxon>Desulfobacteraceae</taxon>
        <taxon>Desulfobacter</taxon>
    </lineage>
</organism>
<evidence type="ECO:0000256" key="2">
    <source>
        <dbReference type="RuleBase" id="RU003616"/>
    </source>
</evidence>
<dbReference type="InterPro" id="IPR008978">
    <property type="entry name" value="HSP20-like_chaperone"/>
</dbReference>
<evidence type="ECO:0000313" key="5">
    <source>
        <dbReference type="EMBL" id="QBH12294.1"/>
    </source>
</evidence>
<evidence type="ECO:0000313" key="6">
    <source>
        <dbReference type="EMBL" id="RAM01246.1"/>
    </source>
</evidence>
<dbReference type="EMBL" id="QLNI01000030">
    <property type="protein sequence ID" value="RAM01246.1"/>
    <property type="molecule type" value="Genomic_DNA"/>
</dbReference>
<dbReference type="Proteomes" id="UP000248798">
    <property type="component" value="Unassembled WGS sequence"/>
</dbReference>
<dbReference type="AlphaFoldDB" id="A0A328FAL2"/>
<proteinExistence type="inferred from homology"/>
<feature type="domain" description="CS" evidence="4">
    <location>
        <begin position="33"/>
        <end position="145"/>
    </location>
</feature>
<dbReference type="InterPro" id="IPR002068">
    <property type="entry name" value="A-crystallin/Hsp20_dom"/>
</dbReference>
<dbReference type="InterPro" id="IPR007052">
    <property type="entry name" value="CS_dom"/>
</dbReference>
<name>A0A328FAL2_9BACT</name>
<dbReference type="RefSeq" id="WP_111958014.1">
    <property type="nucleotide sequence ID" value="NZ_CP036313.1"/>
</dbReference>
<sequence>MSLIKYKPLREMELFRKEMNDLFSDFFSEGALAQSFGKDWTPSADISETKGAVIVKAELPGVDAKDIQVTLSGNLLTIRGERKEEKEEKTEQRHYSERYYGEFQRSFQLPAKIQEDKVTTTFDKGVLKITLPKTEESKTKELKIEVK</sequence>
<dbReference type="Gene3D" id="2.60.40.790">
    <property type="match status" value="1"/>
</dbReference>
<dbReference type="Proteomes" id="UP000293902">
    <property type="component" value="Chromosome"/>
</dbReference>
<dbReference type="PROSITE" id="PS51203">
    <property type="entry name" value="CS"/>
    <property type="match status" value="1"/>
</dbReference>
<evidence type="ECO:0000259" key="3">
    <source>
        <dbReference type="PROSITE" id="PS01031"/>
    </source>
</evidence>
<dbReference type="EMBL" id="CP036313">
    <property type="protein sequence ID" value="QBH12294.1"/>
    <property type="molecule type" value="Genomic_DNA"/>
</dbReference>
<keyword evidence="8" id="KW-1185">Reference proteome</keyword>
<accession>A0A328FAL2</accession>